<protein>
    <submittedName>
        <fullName evidence="1">Uncharacterized protein</fullName>
    </submittedName>
</protein>
<sequence length="81" mass="8934">MIWDCLAANPQHLESAWAEYVDQLRGAADKILFSDEQYDPRVTELAHAAAAVAFMHGHGTPQDRLSALERLAKASRAVESN</sequence>
<dbReference type="Proteomes" id="UP000195331">
    <property type="component" value="Chromosome"/>
</dbReference>
<keyword evidence="2" id="KW-1185">Reference proteome</keyword>
<evidence type="ECO:0000313" key="2">
    <source>
        <dbReference type="Proteomes" id="UP000195331"/>
    </source>
</evidence>
<dbReference type="AlphaFoldDB" id="A0A1Y0C457"/>
<organism evidence="1 2">
    <name type="scientific">Mycobacterium dioxanotrophicus</name>
    <dbReference type="NCBI Taxonomy" id="482462"/>
    <lineage>
        <taxon>Bacteria</taxon>
        <taxon>Bacillati</taxon>
        <taxon>Actinomycetota</taxon>
        <taxon>Actinomycetes</taxon>
        <taxon>Mycobacteriales</taxon>
        <taxon>Mycobacteriaceae</taxon>
        <taxon>Mycobacterium</taxon>
    </lineage>
</organism>
<name>A0A1Y0C457_9MYCO</name>
<dbReference type="EMBL" id="CP020809">
    <property type="protein sequence ID" value="ART69932.1"/>
    <property type="molecule type" value="Genomic_DNA"/>
</dbReference>
<dbReference type="KEGG" id="mdx:BTO20_16320"/>
<gene>
    <name evidence="1" type="ORF">BTO20_16320</name>
</gene>
<accession>A0A1Y0C457</accession>
<proteinExistence type="predicted"/>
<evidence type="ECO:0000313" key="1">
    <source>
        <dbReference type="EMBL" id="ART69932.1"/>
    </source>
</evidence>
<reference evidence="1 2" key="1">
    <citation type="submission" date="2017-04" db="EMBL/GenBank/DDBJ databases">
        <title>Whole Genome Sequence of 1,4-Dioxane Degrading Bacterium Mycobacterium dioxanotrophicus PH-06.</title>
        <authorList>
            <person name="He Y."/>
        </authorList>
    </citation>
    <scope>NUCLEOTIDE SEQUENCE [LARGE SCALE GENOMIC DNA]</scope>
    <source>
        <strain evidence="1 2">PH-06</strain>
    </source>
</reference>